<proteinExistence type="predicted"/>
<evidence type="ECO:0000313" key="1">
    <source>
        <dbReference type="EMBL" id="KAH9322319.1"/>
    </source>
</evidence>
<name>A0AA38GIA9_TAXCH</name>
<feature type="non-terminal residue" evidence="1">
    <location>
        <position position="215"/>
    </location>
</feature>
<reference evidence="1 2" key="1">
    <citation type="journal article" date="2021" name="Nat. Plants">
        <title>The Taxus genome provides insights into paclitaxel biosynthesis.</title>
        <authorList>
            <person name="Xiong X."/>
            <person name="Gou J."/>
            <person name="Liao Q."/>
            <person name="Li Y."/>
            <person name="Zhou Q."/>
            <person name="Bi G."/>
            <person name="Li C."/>
            <person name="Du R."/>
            <person name="Wang X."/>
            <person name="Sun T."/>
            <person name="Guo L."/>
            <person name="Liang H."/>
            <person name="Lu P."/>
            <person name="Wu Y."/>
            <person name="Zhang Z."/>
            <person name="Ro D.K."/>
            <person name="Shang Y."/>
            <person name="Huang S."/>
            <person name="Yan J."/>
        </authorList>
    </citation>
    <scope>NUCLEOTIDE SEQUENCE [LARGE SCALE GENOMIC DNA]</scope>
    <source>
        <strain evidence="1">Ta-2019</strain>
    </source>
</reference>
<dbReference type="AlphaFoldDB" id="A0AA38GIA9"/>
<keyword evidence="2" id="KW-1185">Reference proteome</keyword>
<comment type="caution">
    <text evidence="1">The sequence shown here is derived from an EMBL/GenBank/DDBJ whole genome shotgun (WGS) entry which is preliminary data.</text>
</comment>
<accession>A0AA38GIA9</accession>
<gene>
    <name evidence="1" type="ORF">KI387_016958</name>
</gene>
<protein>
    <submittedName>
        <fullName evidence="1">Uncharacterized protein</fullName>
    </submittedName>
</protein>
<dbReference type="Proteomes" id="UP000824469">
    <property type="component" value="Unassembled WGS sequence"/>
</dbReference>
<sequence>YVDGTGETVGWSSGEKMAAEFPSSLDDSSPDALKNTPSNIARLEDIIEQNKARHKYLAHTNSPSDGDDVRWYFCKLPLALNQVAASVPATEIVGEGEYFRFGMRDSLALEASFLQREEECLSAWWKEYAECSEGPGGSGRVSITSHSIEPKSSNVSGQKLERGLDSVHGSGEIYGDAEEPVGVPVKGGLYEVWHRRTFQPSGQFAARVDLQGATQ</sequence>
<dbReference type="EMBL" id="JAHRHJ020000003">
    <property type="protein sequence ID" value="KAH9322319.1"/>
    <property type="molecule type" value="Genomic_DNA"/>
</dbReference>
<evidence type="ECO:0000313" key="2">
    <source>
        <dbReference type="Proteomes" id="UP000824469"/>
    </source>
</evidence>
<feature type="non-terminal residue" evidence="1">
    <location>
        <position position="1"/>
    </location>
</feature>
<organism evidence="1 2">
    <name type="scientific">Taxus chinensis</name>
    <name type="common">Chinese yew</name>
    <name type="synonym">Taxus wallichiana var. chinensis</name>
    <dbReference type="NCBI Taxonomy" id="29808"/>
    <lineage>
        <taxon>Eukaryota</taxon>
        <taxon>Viridiplantae</taxon>
        <taxon>Streptophyta</taxon>
        <taxon>Embryophyta</taxon>
        <taxon>Tracheophyta</taxon>
        <taxon>Spermatophyta</taxon>
        <taxon>Pinopsida</taxon>
        <taxon>Pinidae</taxon>
        <taxon>Conifers II</taxon>
        <taxon>Cupressales</taxon>
        <taxon>Taxaceae</taxon>
        <taxon>Taxus</taxon>
    </lineage>
</organism>
<dbReference type="OMA" id="CVCARTI"/>